<evidence type="ECO:0000256" key="3">
    <source>
        <dbReference type="ARBA" id="ARBA00022884"/>
    </source>
</evidence>
<dbReference type="PRINTS" id="PR00326">
    <property type="entry name" value="GTP1OBG"/>
</dbReference>
<dbReference type="PANTHER" id="PTHR42698">
    <property type="entry name" value="GTPASE ERA"/>
    <property type="match status" value="1"/>
</dbReference>
<dbReference type="AlphaFoldDB" id="A0AAD2CUD8"/>
<sequence>MSNLILISLSLFCLPSSGFLRNTPTKLNNQRIETATSIGKDDSNGDKSELLRDLDKSFEYEGRLPMRDNFRCGFASILGAPNMGKSTLLNALLKEDLCIATRRPQTTRHAILGVLTTAEAQLCLIDTPGIIENPAYKLQEGMMEAVMTAFYDSDVLMVVTDLFSSPIPDDEIFQKVKKSRAPIVVAINKIDLVGKANRNSDESEEEGRTYTVPEAVAKWRSLLPDALAIIPVAASEGPENEGVNLLRQLLLGGEDISAAIRKLGRPVPGMFQDGVQFISDDQAKSLLPPGPPLYEEDILTDRSERFFVSELIRESIFETLKKELPYCCEVRIDEFKEPKESEKKKVNRIKATVYVERESQKQIVIGRGGEQVKAVGVLARDKIEKFLQEKVFLELFVKVNKDWRKNEDRLIEFGYMSKK</sequence>
<gene>
    <name evidence="10" type="ORF">CYCCA115_LOCUS9780</name>
</gene>
<protein>
    <recommendedName>
        <fullName evidence="12">GTPase Era</fullName>
    </recommendedName>
</protein>
<dbReference type="InterPro" id="IPR009019">
    <property type="entry name" value="KH_sf_prok-type"/>
</dbReference>
<dbReference type="SUPFAM" id="SSF54814">
    <property type="entry name" value="Prokaryotic type KH domain (KH-domain type II)"/>
    <property type="match status" value="1"/>
</dbReference>
<keyword evidence="2 6" id="KW-0547">Nucleotide-binding</keyword>
<dbReference type="InterPro" id="IPR015946">
    <property type="entry name" value="KH_dom-like_a/b"/>
</dbReference>
<feature type="signal peptide" evidence="7">
    <location>
        <begin position="1"/>
        <end position="18"/>
    </location>
</feature>
<comment type="similarity">
    <text evidence="1 6">Belongs to the TRAFAC class TrmE-Era-EngA-EngB-Septin-like GTPase superfamily. Era GTPase family.</text>
</comment>
<dbReference type="InterPro" id="IPR005662">
    <property type="entry name" value="GTPase_Era-like"/>
</dbReference>
<evidence type="ECO:0000256" key="2">
    <source>
        <dbReference type="ARBA" id="ARBA00022741"/>
    </source>
</evidence>
<comment type="caution">
    <text evidence="10">The sequence shown here is derived from an EMBL/GenBank/DDBJ whole genome shotgun (WGS) entry which is preliminary data.</text>
</comment>
<keyword evidence="11" id="KW-1185">Reference proteome</keyword>
<feature type="region of interest" description="G4" evidence="6">
    <location>
        <begin position="188"/>
        <end position="191"/>
    </location>
</feature>
<dbReference type="EMBL" id="CAKOGP040001446">
    <property type="protein sequence ID" value="CAJ1945636.1"/>
    <property type="molecule type" value="Genomic_DNA"/>
</dbReference>
<evidence type="ECO:0000259" key="9">
    <source>
        <dbReference type="PROSITE" id="PS51713"/>
    </source>
</evidence>
<feature type="domain" description="Era-type G" evidence="9">
    <location>
        <begin position="71"/>
        <end position="258"/>
    </location>
</feature>
<dbReference type="InterPro" id="IPR005225">
    <property type="entry name" value="Small_GTP-bd"/>
</dbReference>
<dbReference type="PANTHER" id="PTHR42698:SF2">
    <property type="entry name" value="GTPASE ERA-LIKE, CHLOROPLASTIC"/>
    <property type="match status" value="1"/>
</dbReference>
<organism evidence="10 11">
    <name type="scientific">Cylindrotheca closterium</name>
    <dbReference type="NCBI Taxonomy" id="2856"/>
    <lineage>
        <taxon>Eukaryota</taxon>
        <taxon>Sar</taxon>
        <taxon>Stramenopiles</taxon>
        <taxon>Ochrophyta</taxon>
        <taxon>Bacillariophyta</taxon>
        <taxon>Bacillariophyceae</taxon>
        <taxon>Bacillariophycidae</taxon>
        <taxon>Bacillariales</taxon>
        <taxon>Bacillariaceae</taxon>
        <taxon>Cylindrotheca</taxon>
    </lineage>
</organism>
<evidence type="ECO:0000256" key="5">
    <source>
        <dbReference type="PROSITE-ProRule" id="PRU00118"/>
    </source>
</evidence>
<dbReference type="GO" id="GO:0043024">
    <property type="term" value="F:ribosomal small subunit binding"/>
    <property type="evidence" value="ECO:0007669"/>
    <property type="project" value="TreeGrafter"/>
</dbReference>
<proteinExistence type="inferred from homology"/>
<dbReference type="InterPro" id="IPR004044">
    <property type="entry name" value="KH_dom_type_2"/>
</dbReference>
<dbReference type="Pfam" id="PF01926">
    <property type="entry name" value="MMR_HSR1"/>
    <property type="match status" value="1"/>
</dbReference>
<dbReference type="NCBIfam" id="TIGR00231">
    <property type="entry name" value="small_GTP"/>
    <property type="match status" value="1"/>
</dbReference>
<dbReference type="GO" id="GO:0019843">
    <property type="term" value="F:rRNA binding"/>
    <property type="evidence" value="ECO:0007669"/>
    <property type="project" value="TreeGrafter"/>
</dbReference>
<dbReference type="Proteomes" id="UP001295423">
    <property type="component" value="Unassembled WGS sequence"/>
</dbReference>
<dbReference type="Gene3D" id="3.40.50.300">
    <property type="entry name" value="P-loop containing nucleotide triphosphate hydrolases"/>
    <property type="match status" value="1"/>
</dbReference>
<reference evidence="10" key="1">
    <citation type="submission" date="2023-08" db="EMBL/GenBank/DDBJ databases">
        <authorList>
            <person name="Audoor S."/>
            <person name="Bilcke G."/>
        </authorList>
    </citation>
    <scope>NUCLEOTIDE SEQUENCE</scope>
</reference>
<evidence type="ECO:0000256" key="7">
    <source>
        <dbReference type="SAM" id="SignalP"/>
    </source>
</evidence>
<dbReference type="PROSITE" id="PS50823">
    <property type="entry name" value="KH_TYPE_2"/>
    <property type="match status" value="1"/>
</dbReference>
<evidence type="ECO:0000256" key="4">
    <source>
        <dbReference type="ARBA" id="ARBA00023134"/>
    </source>
</evidence>
<evidence type="ECO:0000259" key="8">
    <source>
        <dbReference type="PROSITE" id="PS50823"/>
    </source>
</evidence>
<evidence type="ECO:0000313" key="11">
    <source>
        <dbReference type="Proteomes" id="UP001295423"/>
    </source>
</evidence>
<keyword evidence="4 6" id="KW-0342">GTP-binding</keyword>
<feature type="region of interest" description="G5" evidence="6">
    <location>
        <begin position="232"/>
        <end position="234"/>
    </location>
</feature>
<dbReference type="InterPro" id="IPR006073">
    <property type="entry name" value="GTP-bd"/>
</dbReference>
<feature type="region of interest" description="G2" evidence="6">
    <location>
        <begin position="105"/>
        <end position="109"/>
    </location>
</feature>
<dbReference type="Gene3D" id="3.30.300.20">
    <property type="match status" value="1"/>
</dbReference>
<dbReference type="GO" id="GO:0005525">
    <property type="term" value="F:GTP binding"/>
    <property type="evidence" value="ECO:0007669"/>
    <property type="project" value="UniProtKB-UniRule"/>
</dbReference>
<dbReference type="GO" id="GO:0000028">
    <property type="term" value="P:ribosomal small subunit assembly"/>
    <property type="evidence" value="ECO:0007669"/>
    <property type="project" value="TreeGrafter"/>
</dbReference>
<feature type="region of interest" description="G3" evidence="6">
    <location>
        <begin position="126"/>
        <end position="129"/>
    </location>
</feature>
<evidence type="ECO:0008006" key="12">
    <source>
        <dbReference type="Google" id="ProtNLM"/>
    </source>
</evidence>
<dbReference type="FunFam" id="3.30.300.20:FF:000003">
    <property type="entry name" value="GTPase Era"/>
    <property type="match status" value="1"/>
</dbReference>
<dbReference type="PROSITE" id="PS51713">
    <property type="entry name" value="G_ERA"/>
    <property type="match status" value="1"/>
</dbReference>
<feature type="chain" id="PRO_5042206010" description="GTPase Era" evidence="7">
    <location>
        <begin position="19"/>
        <end position="419"/>
    </location>
</feature>
<keyword evidence="7" id="KW-0732">Signal</keyword>
<dbReference type="HAMAP" id="MF_00367">
    <property type="entry name" value="GTPase_Era"/>
    <property type="match status" value="1"/>
</dbReference>
<dbReference type="Pfam" id="PF07650">
    <property type="entry name" value="KH_2"/>
    <property type="match status" value="1"/>
</dbReference>
<dbReference type="CDD" id="cd04163">
    <property type="entry name" value="Era"/>
    <property type="match status" value="1"/>
</dbReference>
<dbReference type="InterPro" id="IPR030388">
    <property type="entry name" value="G_ERA_dom"/>
</dbReference>
<evidence type="ECO:0000256" key="6">
    <source>
        <dbReference type="PROSITE-ProRule" id="PRU01050"/>
    </source>
</evidence>
<name>A0AAD2CUD8_9STRA</name>
<feature type="domain" description="KH type-2" evidence="8">
    <location>
        <begin position="320"/>
        <end position="401"/>
    </location>
</feature>
<dbReference type="CDD" id="cd22534">
    <property type="entry name" value="KH-II_Era"/>
    <property type="match status" value="1"/>
</dbReference>
<accession>A0AAD2CUD8</accession>
<evidence type="ECO:0000256" key="1">
    <source>
        <dbReference type="ARBA" id="ARBA00007921"/>
    </source>
</evidence>
<feature type="region of interest" description="G1" evidence="6">
    <location>
        <begin position="79"/>
        <end position="86"/>
    </location>
</feature>
<dbReference type="InterPro" id="IPR027417">
    <property type="entry name" value="P-loop_NTPase"/>
</dbReference>
<evidence type="ECO:0000313" key="10">
    <source>
        <dbReference type="EMBL" id="CAJ1945636.1"/>
    </source>
</evidence>
<dbReference type="SUPFAM" id="SSF52540">
    <property type="entry name" value="P-loop containing nucleoside triphosphate hydrolases"/>
    <property type="match status" value="1"/>
</dbReference>
<keyword evidence="3 5" id="KW-0694">RNA-binding</keyword>